<dbReference type="EMBL" id="MU806408">
    <property type="protein sequence ID" value="KAJ3835475.1"/>
    <property type="molecule type" value="Genomic_DNA"/>
</dbReference>
<feature type="region of interest" description="Disordered" evidence="1">
    <location>
        <begin position="389"/>
        <end position="408"/>
    </location>
</feature>
<evidence type="ECO:0000313" key="2">
    <source>
        <dbReference type="EMBL" id="KAJ3835475.1"/>
    </source>
</evidence>
<reference evidence="2" key="1">
    <citation type="submission" date="2022-08" db="EMBL/GenBank/DDBJ databases">
        <authorList>
            <consortium name="DOE Joint Genome Institute"/>
            <person name="Min B."/>
            <person name="Riley R."/>
            <person name="Sierra-Patev S."/>
            <person name="Naranjo-Ortiz M."/>
            <person name="Looney B."/>
            <person name="Konkel Z."/>
            <person name="Slot J.C."/>
            <person name="Sakamoto Y."/>
            <person name="Steenwyk J.L."/>
            <person name="Rokas A."/>
            <person name="Carro J."/>
            <person name="Camarero S."/>
            <person name="Ferreira P."/>
            <person name="Molpeceres G."/>
            <person name="Ruiz-Duenas F.J."/>
            <person name="Serrano A."/>
            <person name="Henrissat B."/>
            <person name="Drula E."/>
            <person name="Hughes K.W."/>
            <person name="Mata J.L."/>
            <person name="Ishikawa N.K."/>
            <person name="Vargas-Isla R."/>
            <person name="Ushijima S."/>
            <person name="Smith C.A."/>
            <person name="Ahrendt S."/>
            <person name="Andreopoulos W."/>
            <person name="He G."/>
            <person name="Labutti K."/>
            <person name="Lipzen A."/>
            <person name="Ng V."/>
            <person name="Sandor L."/>
            <person name="Barry K."/>
            <person name="Martinez A.T."/>
            <person name="Xiao Y."/>
            <person name="Gibbons J.G."/>
            <person name="Terashima K."/>
            <person name="Hibbett D.S."/>
            <person name="Grigoriev I.V."/>
        </authorList>
    </citation>
    <scope>NUCLEOTIDE SEQUENCE</scope>
    <source>
        <strain evidence="2">TFB9207</strain>
    </source>
</reference>
<organism evidence="2 3">
    <name type="scientific">Lentinula raphanica</name>
    <dbReference type="NCBI Taxonomy" id="153919"/>
    <lineage>
        <taxon>Eukaryota</taxon>
        <taxon>Fungi</taxon>
        <taxon>Dikarya</taxon>
        <taxon>Basidiomycota</taxon>
        <taxon>Agaricomycotina</taxon>
        <taxon>Agaricomycetes</taxon>
        <taxon>Agaricomycetidae</taxon>
        <taxon>Agaricales</taxon>
        <taxon>Marasmiineae</taxon>
        <taxon>Omphalotaceae</taxon>
        <taxon>Lentinula</taxon>
    </lineage>
</organism>
<evidence type="ECO:0000313" key="3">
    <source>
        <dbReference type="Proteomes" id="UP001163846"/>
    </source>
</evidence>
<feature type="compositionally biased region" description="Polar residues" evidence="1">
    <location>
        <begin position="399"/>
        <end position="408"/>
    </location>
</feature>
<proteinExistence type="predicted"/>
<feature type="region of interest" description="Disordered" evidence="1">
    <location>
        <begin position="308"/>
        <end position="359"/>
    </location>
</feature>
<accession>A0AA38P375</accession>
<keyword evidence="3" id="KW-1185">Reference proteome</keyword>
<dbReference type="AlphaFoldDB" id="A0AA38P375"/>
<gene>
    <name evidence="2" type="ORF">F5878DRAFT_567092</name>
</gene>
<name>A0AA38P375_9AGAR</name>
<evidence type="ECO:0000256" key="1">
    <source>
        <dbReference type="SAM" id="MobiDB-lite"/>
    </source>
</evidence>
<protein>
    <submittedName>
        <fullName evidence="2">Uncharacterized protein</fullName>
    </submittedName>
</protein>
<dbReference type="Proteomes" id="UP001163846">
    <property type="component" value="Unassembled WGS sequence"/>
</dbReference>
<comment type="caution">
    <text evidence="2">The sequence shown here is derived from an EMBL/GenBank/DDBJ whole genome shotgun (WGS) entry which is preliminary data.</text>
</comment>
<sequence>MIVVDNCCAVRTKILSVFPQTHVVLDVWHFLKRYLSAVNRGAKNPCYKSVAYDITSAVLEKSASKSPTGIAVYHPQQTQIIKLEAAYQKWAKMNIWNASGAGVHMEQMKHVRKGCLSRTRQDIRSDGSRIEGSHKGWNSLQRSFSSGLEVMTALGHDLVLRRNMRTGLKCNLGTAESSTLPLEFIISTEGSHHIHLRNKIAKTYNSLVQEHKISSTDIPFQPELQCSSTPETFGLINSDHALTFGGLFMLKEEVDEGETLLLQDPENLVEIEELITVEPAVTTSGMKIEATIANPVAAESTPTTDIEMLPAQDQNNPDCAHAGDDQAHPISHLASSSKRKVGDLVDESAAGVSKKAKTDDDLIRSPMKIKGSPLHAKIHPFFMNMSQSNTRNKEEVAASEQSPSNTQKHAAIDALTSPLPLPRNSTQSLTRSQSFFNTCSNIHPNSLAIDGKIEYHLFMEMREEFQWVSYAMMPHRWADATVEFNSRLKAKDASILPKLPRALSNKLGDIEKVVGERIASNNFISKSGSDIFWRKHCFAVSLSKTPATELSMSTGKTRKSATGTRCQTIMYPGPTGSPENHKLGYCSDGVSQKSKNIPWPQPSGIFINKGKTFAPVPFLQILRQVYDETIIQQRPITELTMEYQVFAEFLGKHTTAKGDTLLFDLESIGTSGKTCWASAEKKWPQKLPKSWVSAKLNLSFIRA</sequence>